<evidence type="ECO:0000256" key="4">
    <source>
        <dbReference type="ARBA" id="ARBA00022517"/>
    </source>
</evidence>
<dbReference type="PANTHER" id="PTHR13182:SF8">
    <property type="entry name" value="CYTOPLASMIC 60S SUBUNIT BIOGENESIS FACTOR ZNF622"/>
    <property type="match status" value="1"/>
</dbReference>
<keyword evidence="4" id="KW-0690">Ribosome biogenesis</keyword>
<dbReference type="SMART" id="SM00451">
    <property type="entry name" value="ZnF_U1"/>
    <property type="match status" value="2"/>
</dbReference>
<feature type="domain" description="C2H2-type" evidence="13">
    <location>
        <begin position="72"/>
        <end position="101"/>
    </location>
</feature>
<dbReference type="OMA" id="WTQTQQQ"/>
<sequence>MSKPYQPLTQKFICSTCCVQFDTSEDRNTHYKSDYHVFNLKRKAVLLDPISQSKFAELTKKDTATPTEVFTYYCSACKKRYQTENQMKEHENSKKHKANLKKKENPTTVIKKEKVEQEDEDPYADLPEQTIDEMIQERKSLAPKMTSKNCLFCDLESESPEKNLEHMDVEHNFLIPNVECCCDINGLIQYLHEKICIGYLCIWCSHETSSFQSYQAVREHMINACHCKMLYETKNIEEYDDYYEYIEDPNQVQIISVDDTTMELSNGLVIGHRSLAKYYNQNIRPVETRECVLANKGKNVPILPGGAKNLNIPNAQALMKMPEKTYVDYVKNVLRKQLVTKKIRRTNRRYSESGLNLEYTQICSLNRAVKQTFNELKLHY</sequence>
<evidence type="ECO:0000313" key="15">
    <source>
        <dbReference type="EMBL" id="ELP84226.1"/>
    </source>
</evidence>
<evidence type="ECO:0000256" key="9">
    <source>
        <dbReference type="ARBA" id="ARBA00023242"/>
    </source>
</evidence>
<dbReference type="AlphaFoldDB" id="A0A0A1TV92"/>
<dbReference type="RefSeq" id="XP_004183572.1">
    <property type="nucleotide sequence ID" value="XM_004183524.1"/>
</dbReference>
<dbReference type="Proteomes" id="UP000014680">
    <property type="component" value="Unassembled WGS sequence"/>
</dbReference>
<dbReference type="PANTHER" id="PTHR13182">
    <property type="entry name" value="ZINC FINGER PROTEIN 622"/>
    <property type="match status" value="1"/>
</dbReference>
<evidence type="ECO:0000256" key="5">
    <source>
        <dbReference type="ARBA" id="ARBA00022723"/>
    </source>
</evidence>
<dbReference type="Pfam" id="PF12756">
    <property type="entry name" value="zf-C2H2_2"/>
    <property type="match status" value="1"/>
</dbReference>
<keyword evidence="8" id="KW-0862">Zinc</keyword>
<evidence type="ECO:0008006" key="17">
    <source>
        <dbReference type="Google" id="ProtNLM"/>
    </source>
</evidence>
<organism evidence="15 16">
    <name type="scientific">Entamoeba invadens IP1</name>
    <dbReference type="NCBI Taxonomy" id="370355"/>
    <lineage>
        <taxon>Eukaryota</taxon>
        <taxon>Amoebozoa</taxon>
        <taxon>Evosea</taxon>
        <taxon>Archamoebae</taxon>
        <taxon>Mastigamoebida</taxon>
        <taxon>Entamoebidae</taxon>
        <taxon>Entamoeba</taxon>
    </lineage>
</organism>
<keyword evidence="6" id="KW-0677">Repeat</keyword>
<comment type="subcellular location">
    <subcellularLocation>
        <location evidence="2">Cytoplasm</location>
    </subcellularLocation>
    <subcellularLocation>
        <location evidence="1">Nucleus</location>
    </subcellularLocation>
</comment>
<comment type="similarity">
    <text evidence="10">Belongs to the REI1 family.</text>
</comment>
<evidence type="ECO:0000313" key="16">
    <source>
        <dbReference type="Proteomes" id="UP000014680"/>
    </source>
</evidence>
<dbReference type="KEGG" id="eiv:EIN_064510"/>
<dbReference type="PROSITE" id="PS50171">
    <property type="entry name" value="ZF_MATRIN"/>
    <property type="match status" value="1"/>
</dbReference>
<dbReference type="InterPro" id="IPR003604">
    <property type="entry name" value="Matrin/U1-like-C_Znf_C2H2"/>
</dbReference>
<feature type="domain" description="Matrin-type" evidence="14">
    <location>
        <begin position="72"/>
        <end position="102"/>
    </location>
</feature>
<evidence type="ECO:0000256" key="6">
    <source>
        <dbReference type="ARBA" id="ARBA00022737"/>
    </source>
</evidence>
<dbReference type="VEuPathDB" id="AmoebaDB:EIN_064510"/>
<dbReference type="GO" id="GO:0003676">
    <property type="term" value="F:nucleic acid binding"/>
    <property type="evidence" value="ECO:0007669"/>
    <property type="project" value="InterPro"/>
</dbReference>
<evidence type="ECO:0000256" key="1">
    <source>
        <dbReference type="ARBA" id="ARBA00004123"/>
    </source>
</evidence>
<keyword evidence="5" id="KW-0479">Metal-binding</keyword>
<proteinExistence type="inferred from homology"/>
<dbReference type="GO" id="GO:0042273">
    <property type="term" value="P:ribosomal large subunit biogenesis"/>
    <property type="evidence" value="ECO:0007669"/>
    <property type="project" value="TreeGrafter"/>
</dbReference>
<evidence type="ECO:0000256" key="12">
    <source>
        <dbReference type="SAM" id="MobiDB-lite"/>
    </source>
</evidence>
<name>A0A0A1TV92_ENTIV</name>
<dbReference type="InterPro" id="IPR036236">
    <property type="entry name" value="Znf_C2H2_sf"/>
</dbReference>
<evidence type="ECO:0000259" key="13">
    <source>
        <dbReference type="PROSITE" id="PS50157"/>
    </source>
</evidence>
<accession>A0A0A1TV92</accession>
<dbReference type="EMBL" id="KB207140">
    <property type="protein sequence ID" value="ELP84226.1"/>
    <property type="molecule type" value="Genomic_DNA"/>
</dbReference>
<evidence type="ECO:0000256" key="11">
    <source>
        <dbReference type="PROSITE-ProRule" id="PRU00042"/>
    </source>
</evidence>
<dbReference type="GO" id="GO:0005737">
    <property type="term" value="C:cytoplasm"/>
    <property type="evidence" value="ECO:0007669"/>
    <property type="project" value="UniProtKB-SubCell"/>
</dbReference>
<protein>
    <recommendedName>
        <fullName evidence="17">C2H2-type domain-containing protein</fullName>
    </recommendedName>
</protein>
<gene>
    <name evidence="15" type="ORF">EIN_064510</name>
</gene>
<dbReference type="GeneID" id="14883287"/>
<dbReference type="GO" id="GO:0030687">
    <property type="term" value="C:preribosome, large subunit precursor"/>
    <property type="evidence" value="ECO:0007669"/>
    <property type="project" value="TreeGrafter"/>
</dbReference>
<dbReference type="OrthoDB" id="19329at2759"/>
<reference evidence="15 16" key="1">
    <citation type="submission" date="2012-10" db="EMBL/GenBank/DDBJ databases">
        <authorList>
            <person name="Zafar N."/>
            <person name="Inman J."/>
            <person name="Hall N."/>
            <person name="Lorenzi H."/>
            <person name="Caler E."/>
        </authorList>
    </citation>
    <scope>NUCLEOTIDE SEQUENCE [LARGE SCALE GENOMIC DNA]</scope>
    <source>
        <strain evidence="15 16">IP1</strain>
    </source>
</reference>
<dbReference type="SUPFAM" id="SSF57667">
    <property type="entry name" value="beta-beta-alpha zinc fingers"/>
    <property type="match status" value="1"/>
</dbReference>
<evidence type="ECO:0000256" key="8">
    <source>
        <dbReference type="ARBA" id="ARBA00022833"/>
    </source>
</evidence>
<keyword evidence="16" id="KW-1185">Reference proteome</keyword>
<keyword evidence="9" id="KW-0539">Nucleus</keyword>
<keyword evidence="7 11" id="KW-0863">Zinc-finger</keyword>
<evidence type="ECO:0000256" key="3">
    <source>
        <dbReference type="ARBA" id="ARBA00022490"/>
    </source>
</evidence>
<dbReference type="InterPro" id="IPR013087">
    <property type="entry name" value="Znf_C2H2_type"/>
</dbReference>
<dbReference type="PROSITE" id="PS00028">
    <property type="entry name" value="ZINC_FINGER_C2H2_1"/>
    <property type="match status" value="2"/>
</dbReference>
<dbReference type="Gene3D" id="3.30.160.60">
    <property type="entry name" value="Classic Zinc Finger"/>
    <property type="match status" value="1"/>
</dbReference>
<dbReference type="InterPro" id="IPR041661">
    <property type="entry name" value="ZN622/Rei1/Reh1_Znf-C2H2"/>
</dbReference>
<dbReference type="InterPro" id="IPR022755">
    <property type="entry name" value="Znf_C2H2_jaz"/>
</dbReference>
<dbReference type="InterPro" id="IPR000690">
    <property type="entry name" value="Matrin/U1-C_Znf_C2H2"/>
</dbReference>
<evidence type="ECO:0000256" key="2">
    <source>
        <dbReference type="ARBA" id="ARBA00004496"/>
    </source>
</evidence>
<dbReference type="PROSITE" id="PS50157">
    <property type="entry name" value="ZINC_FINGER_C2H2_2"/>
    <property type="match status" value="1"/>
</dbReference>
<dbReference type="SMART" id="SM00355">
    <property type="entry name" value="ZnF_C2H2"/>
    <property type="match status" value="4"/>
</dbReference>
<dbReference type="Pfam" id="PF12171">
    <property type="entry name" value="zf-C2H2_jaz"/>
    <property type="match status" value="1"/>
</dbReference>
<dbReference type="GO" id="GO:0005634">
    <property type="term" value="C:nucleus"/>
    <property type="evidence" value="ECO:0007669"/>
    <property type="project" value="UniProtKB-SubCell"/>
</dbReference>
<feature type="region of interest" description="Disordered" evidence="12">
    <location>
        <begin position="85"/>
        <end position="107"/>
    </location>
</feature>
<dbReference type="GO" id="GO:0008270">
    <property type="term" value="F:zinc ion binding"/>
    <property type="evidence" value="ECO:0007669"/>
    <property type="project" value="UniProtKB-KW"/>
</dbReference>
<dbReference type="InterPro" id="IPR040025">
    <property type="entry name" value="Znf622/Rei1/Reh1"/>
</dbReference>
<evidence type="ECO:0000256" key="7">
    <source>
        <dbReference type="ARBA" id="ARBA00022771"/>
    </source>
</evidence>
<evidence type="ECO:0000259" key="14">
    <source>
        <dbReference type="PROSITE" id="PS50171"/>
    </source>
</evidence>
<keyword evidence="3" id="KW-0963">Cytoplasm</keyword>
<evidence type="ECO:0000256" key="10">
    <source>
        <dbReference type="ARBA" id="ARBA00034126"/>
    </source>
</evidence>